<sequence>MQSSKQVRQSADANQLLSELAVHALLHLHFKVHASSEALPLKARNDLLQKWLKPKLKSNRYKLIKKPLKSITQQAKGENGNLEALLERCVGADKPSNPQPHLDSYLLLINEIEKKLGTTVMLSRPEDVDLSHDQHGCLLCVLSENLNQHFDDNNALITPISMLFRGPMSQRSLFLGSIYASGTFNYEVQYQDEQFVRITLELASLL</sequence>
<dbReference type="OrthoDB" id="5904777at2"/>
<dbReference type="Proteomes" id="UP000031977">
    <property type="component" value="Unassembled WGS sequence"/>
</dbReference>
<comment type="caution">
    <text evidence="1">The sequence shown here is derived from an EMBL/GenBank/DDBJ whole genome shotgun (WGS) entry which is preliminary data.</text>
</comment>
<keyword evidence="2" id="KW-1185">Reference proteome</keyword>
<dbReference type="Pfam" id="PF11140">
    <property type="entry name" value="DUF2913"/>
    <property type="match status" value="1"/>
</dbReference>
<evidence type="ECO:0008006" key="3">
    <source>
        <dbReference type="Google" id="ProtNLM"/>
    </source>
</evidence>
<proteinExistence type="predicted"/>
<dbReference type="AlphaFoldDB" id="A0A0C3I4V9"/>
<name>A0A0C3I4V9_9VIBR</name>
<reference evidence="1 2" key="1">
    <citation type="submission" date="2015-01" db="EMBL/GenBank/DDBJ databases">
        <title>Draft genome of Vibrio mytili type strain CAIM 528.</title>
        <authorList>
            <person name="Gonzalez-Castillo A."/>
            <person name="Gomez-Gil B."/>
            <person name="Enciso-Ibarra J."/>
        </authorList>
    </citation>
    <scope>NUCLEOTIDE SEQUENCE [LARGE SCALE GENOMIC DNA]</scope>
    <source>
        <strain evidence="1 2">CAIM 528</strain>
    </source>
</reference>
<accession>A0A0C3I4V9</accession>
<evidence type="ECO:0000313" key="2">
    <source>
        <dbReference type="Proteomes" id="UP000031977"/>
    </source>
</evidence>
<dbReference type="InterPro" id="IPR021316">
    <property type="entry name" value="DUF2913"/>
</dbReference>
<dbReference type="RefSeq" id="WP_041156310.1">
    <property type="nucleotide sequence ID" value="NZ_CBCRVP010000016.1"/>
</dbReference>
<organism evidence="1 2">
    <name type="scientific">Vibrio mytili</name>
    <dbReference type="NCBI Taxonomy" id="50718"/>
    <lineage>
        <taxon>Bacteria</taxon>
        <taxon>Pseudomonadati</taxon>
        <taxon>Pseudomonadota</taxon>
        <taxon>Gammaproteobacteria</taxon>
        <taxon>Vibrionales</taxon>
        <taxon>Vibrionaceae</taxon>
        <taxon>Vibrio</taxon>
    </lineage>
</organism>
<evidence type="ECO:0000313" key="1">
    <source>
        <dbReference type="EMBL" id="KIN10060.1"/>
    </source>
</evidence>
<gene>
    <name evidence="1" type="ORF">SU60_15485</name>
</gene>
<protein>
    <recommendedName>
        <fullName evidence="3">DUF2913 domain-containing protein</fullName>
    </recommendedName>
</protein>
<dbReference type="EMBL" id="JXOK01000061">
    <property type="protein sequence ID" value="KIN10060.1"/>
    <property type="molecule type" value="Genomic_DNA"/>
</dbReference>